<comment type="similarity">
    <text evidence="2">Belongs to the major facilitator superfamily. Organophosphate:Pi antiporter (OPA) (TC 2.A.1.4) family.</text>
</comment>
<evidence type="ECO:0000256" key="3">
    <source>
        <dbReference type="ARBA" id="ARBA00022448"/>
    </source>
</evidence>
<evidence type="ECO:0000256" key="6">
    <source>
        <dbReference type="ARBA" id="ARBA00022692"/>
    </source>
</evidence>
<evidence type="ECO:0000256" key="8">
    <source>
        <dbReference type="ARBA" id="ARBA00022989"/>
    </source>
</evidence>
<dbReference type="PANTHER" id="PTHR43184:SF9">
    <property type="entry name" value="GLUCOSE-6-PHOSPHATE EXCHANGER SLC37A2"/>
    <property type="match status" value="1"/>
</dbReference>
<evidence type="ECO:0000256" key="13">
    <source>
        <dbReference type="ARBA" id="ARBA00042041"/>
    </source>
</evidence>
<dbReference type="PANTHER" id="PTHR43184">
    <property type="entry name" value="MAJOR FACILITATOR SUPERFAMILY TRANSPORTER 16, ISOFORM B"/>
    <property type="match status" value="1"/>
</dbReference>
<feature type="transmembrane region" description="Helical" evidence="15">
    <location>
        <begin position="84"/>
        <end position="106"/>
    </location>
</feature>
<feature type="region of interest" description="Disordered" evidence="14">
    <location>
        <begin position="212"/>
        <end position="245"/>
    </location>
</feature>
<dbReference type="OrthoDB" id="3639251at2759"/>
<evidence type="ECO:0000256" key="9">
    <source>
        <dbReference type="ARBA" id="ARBA00023136"/>
    </source>
</evidence>
<evidence type="ECO:0000313" key="18">
    <source>
        <dbReference type="Proteomes" id="UP000694560"/>
    </source>
</evidence>
<dbReference type="GO" id="GO:0061513">
    <property type="term" value="F:glucose 6-phosphate:phosphate antiporter activity"/>
    <property type="evidence" value="ECO:0007669"/>
    <property type="project" value="InterPro"/>
</dbReference>
<dbReference type="CDD" id="cd17344">
    <property type="entry name" value="MFS_SLC37A1_2"/>
    <property type="match status" value="1"/>
</dbReference>
<keyword evidence="18" id="KW-1185">Reference proteome</keyword>
<comment type="catalytic activity">
    <reaction evidence="11">
        <text>D-glucose 6-phosphate(in) + phosphate(out) = D-glucose 6-phosphate(out) + phosphate(in)</text>
        <dbReference type="Rhea" id="RHEA:71535"/>
        <dbReference type="ChEBI" id="CHEBI:43474"/>
        <dbReference type="ChEBI" id="CHEBI:61548"/>
    </reaction>
</comment>
<evidence type="ECO:0000313" key="17">
    <source>
        <dbReference type="Ensembl" id="ENSMCSP00000006370.1"/>
    </source>
</evidence>
<evidence type="ECO:0000256" key="5">
    <source>
        <dbReference type="ARBA" id="ARBA00022597"/>
    </source>
</evidence>
<feature type="transmembrane region" description="Helical" evidence="15">
    <location>
        <begin position="54"/>
        <end position="77"/>
    </location>
</feature>
<sequence length="514" mass="54804">LSYTSYHLSRKPISIVKSQLHPNCSALGPNPHNDSNSTTWCSWAPFDGDNYKELFGALDNAFLVAYAIGMFISGIFGERLPLRYYLSGGMVLSGLFTALFGLGYFWDIHVLWYFIVVQVCNGLVQTTGWPAVVACVGNWFGKGKRGLIMGIWNSHTSVGNILGSLIAGAWVSSAWGLSFVVPGIIITTVGIICFFFLVECECCDLGHSRQPFEKDPESVTSNEGPLSLSGQSSVDHSNGPKEPAEEPEAISFLGALRIPGVVEFSLCLLFAKLVSYTFLYWLPLYIVNVAHFGAKEAGDLSTLFDVGGILGSSACRPQPALAGPLHRQHHLFPQRGLLSVHTMLIICGALVNGPYALITTAVSADLGTHESLKGNAKALSTVTAIIDGTGSVGAALGPLLAGLISPTGWNNVFYMLIAADVLACLLLARVVVKEARGWCGPMARQRGYVVTAPGQPLALPCRTPALLPLQKDICYPLLSLLRLHTGTVPGLVQPHAPVATETFPPPAKAAPGGF</sequence>
<evidence type="ECO:0000256" key="11">
    <source>
        <dbReference type="ARBA" id="ARBA00034251"/>
    </source>
</evidence>
<evidence type="ECO:0000256" key="1">
    <source>
        <dbReference type="ARBA" id="ARBA00004477"/>
    </source>
</evidence>
<keyword evidence="7" id="KW-0256">Endoplasmic reticulum</keyword>
<feature type="transmembrane region" description="Helical" evidence="15">
    <location>
        <begin position="152"/>
        <end position="171"/>
    </location>
</feature>
<feature type="domain" description="Major facilitator superfamily (MFS) profile" evidence="16">
    <location>
        <begin position="1"/>
        <end position="436"/>
    </location>
</feature>
<accession>A0A8C5TL05</accession>
<organism evidence="17 18">
    <name type="scientific">Malurus cyaneus samueli</name>
    <dbReference type="NCBI Taxonomy" id="2593467"/>
    <lineage>
        <taxon>Eukaryota</taxon>
        <taxon>Metazoa</taxon>
        <taxon>Chordata</taxon>
        <taxon>Craniata</taxon>
        <taxon>Vertebrata</taxon>
        <taxon>Euteleostomi</taxon>
        <taxon>Archelosauria</taxon>
        <taxon>Archosauria</taxon>
        <taxon>Dinosauria</taxon>
        <taxon>Saurischia</taxon>
        <taxon>Theropoda</taxon>
        <taxon>Coelurosauria</taxon>
        <taxon>Aves</taxon>
        <taxon>Neognathae</taxon>
        <taxon>Neoaves</taxon>
        <taxon>Telluraves</taxon>
        <taxon>Australaves</taxon>
        <taxon>Passeriformes</taxon>
        <taxon>Meliphagoidea</taxon>
        <taxon>Maluridae</taxon>
        <taxon>Malurus</taxon>
    </lineage>
</organism>
<dbReference type="GO" id="GO:0035435">
    <property type="term" value="P:phosphate ion transmembrane transport"/>
    <property type="evidence" value="ECO:0007669"/>
    <property type="project" value="TreeGrafter"/>
</dbReference>
<dbReference type="AlphaFoldDB" id="A0A8C5TL05"/>
<evidence type="ECO:0000256" key="15">
    <source>
        <dbReference type="SAM" id="Phobius"/>
    </source>
</evidence>
<dbReference type="FunFam" id="1.20.1250.20:FF:000028">
    <property type="entry name" value="Sugar phosphate exchanger 3 isoform 1"/>
    <property type="match status" value="1"/>
</dbReference>
<dbReference type="InterPro" id="IPR044740">
    <property type="entry name" value="SLC37A1_2"/>
</dbReference>
<reference evidence="17" key="1">
    <citation type="submission" date="2025-08" db="UniProtKB">
        <authorList>
            <consortium name="Ensembl"/>
        </authorList>
    </citation>
    <scope>IDENTIFICATION</scope>
</reference>
<dbReference type="Gene3D" id="1.20.1250.20">
    <property type="entry name" value="MFS general substrate transporter like domains"/>
    <property type="match status" value="3"/>
</dbReference>
<keyword evidence="5" id="KW-0762">Sugar transport</keyword>
<dbReference type="InterPro" id="IPR011701">
    <property type="entry name" value="MFS"/>
</dbReference>
<dbReference type="InterPro" id="IPR020846">
    <property type="entry name" value="MFS_dom"/>
</dbReference>
<proteinExistence type="inferred from homology"/>
<keyword evidence="6 15" id="KW-0812">Transmembrane</keyword>
<keyword evidence="9 15" id="KW-0472">Membrane</keyword>
<name>A0A8C5TL05_9PASS</name>
<evidence type="ECO:0000256" key="10">
    <source>
        <dbReference type="ARBA" id="ARBA00023180"/>
    </source>
</evidence>
<feature type="transmembrane region" description="Helical" evidence="15">
    <location>
        <begin position="112"/>
        <end position="140"/>
    </location>
</feature>
<dbReference type="Pfam" id="PF07690">
    <property type="entry name" value="MFS_1"/>
    <property type="match status" value="1"/>
</dbReference>
<feature type="compositionally biased region" description="Polar residues" evidence="14">
    <location>
        <begin position="218"/>
        <end position="236"/>
    </location>
</feature>
<evidence type="ECO:0000256" key="7">
    <source>
        <dbReference type="ARBA" id="ARBA00022824"/>
    </source>
</evidence>
<dbReference type="PROSITE" id="PS50850">
    <property type="entry name" value="MFS"/>
    <property type="match status" value="1"/>
</dbReference>
<evidence type="ECO:0000256" key="12">
    <source>
        <dbReference type="ARBA" id="ARBA00039218"/>
    </source>
</evidence>
<dbReference type="GO" id="GO:0005789">
    <property type="term" value="C:endoplasmic reticulum membrane"/>
    <property type="evidence" value="ECO:0007669"/>
    <property type="project" value="UniProtKB-SubCell"/>
</dbReference>
<dbReference type="Proteomes" id="UP000694560">
    <property type="component" value="Unplaced"/>
</dbReference>
<reference evidence="17" key="2">
    <citation type="submission" date="2025-09" db="UniProtKB">
        <authorList>
            <consortium name="Ensembl"/>
        </authorList>
    </citation>
    <scope>IDENTIFICATION</scope>
</reference>
<feature type="transmembrane region" description="Helical" evidence="15">
    <location>
        <begin position="412"/>
        <end position="432"/>
    </location>
</feature>
<dbReference type="Ensembl" id="ENSMCST00000006516.1">
    <property type="protein sequence ID" value="ENSMCSP00000006370.1"/>
    <property type="gene ID" value="ENSMCSG00000004578.1"/>
</dbReference>
<dbReference type="InterPro" id="IPR000849">
    <property type="entry name" value="Sugar_P_transporter"/>
</dbReference>
<dbReference type="SUPFAM" id="SSF103473">
    <property type="entry name" value="MFS general substrate transporter"/>
    <property type="match status" value="1"/>
</dbReference>
<feature type="transmembrane region" description="Helical" evidence="15">
    <location>
        <begin position="177"/>
        <end position="198"/>
    </location>
</feature>
<dbReference type="InterPro" id="IPR036259">
    <property type="entry name" value="MFS_trans_sf"/>
</dbReference>
<keyword evidence="4" id="KW-0050">Antiport</keyword>
<evidence type="ECO:0000256" key="2">
    <source>
        <dbReference type="ARBA" id="ARBA00009598"/>
    </source>
</evidence>
<evidence type="ECO:0000256" key="14">
    <source>
        <dbReference type="SAM" id="MobiDB-lite"/>
    </source>
</evidence>
<feature type="transmembrane region" description="Helical" evidence="15">
    <location>
        <begin position="378"/>
        <end position="400"/>
    </location>
</feature>
<keyword evidence="3" id="KW-0813">Transport</keyword>
<comment type="subcellular location">
    <subcellularLocation>
        <location evidence="1">Endoplasmic reticulum membrane</location>
        <topology evidence="1">Multi-pass membrane protein</topology>
    </subcellularLocation>
</comment>
<evidence type="ECO:0000256" key="4">
    <source>
        <dbReference type="ARBA" id="ARBA00022449"/>
    </source>
</evidence>
<feature type="transmembrane region" description="Helical" evidence="15">
    <location>
        <begin position="338"/>
        <end position="358"/>
    </location>
</feature>
<dbReference type="PIRSF" id="PIRSF002808">
    <property type="entry name" value="Hexose_phosphate_transp"/>
    <property type="match status" value="1"/>
</dbReference>
<protein>
    <recommendedName>
        <fullName evidence="12">Glucose-6-phosphate exchanger SLC37A2</fullName>
    </recommendedName>
    <alternativeName>
        <fullName evidence="13">Solute carrier family 37 member 2</fullName>
    </alternativeName>
</protein>
<keyword evidence="10" id="KW-0325">Glycoprotein</keyword>
<evidence type="ECO:0000259" key="16">
    <source>
        <dbReference type="PROSITE" id="PS50850"/>
    </source>
</evidence>
<keyword evidence="8 15" id="KW-1133">Transmembrane helix</keyword>